<comment type="caution">
    <text evidence="1">The sequence shown here is derived from an EMBL/GenBank/DDBJ whole genome shotgun (WGS) entry which is preliminary data.</text>
</comment>
<evidence type="ECO:0000313" key="2">
    <source>
        <dbReference type="Proteomes" id="UP000297851"/>
    </source>
</evidence>
<reference evidence="1 2" key="1">
    <citation type="submission" date="2019-03" db="EMBL/GenBank/DDBJ databases">
        <title>Genomics of glacier-inhabiting Cryobacterium strains.</title>
        <authorList>
            <person name="Liu Q."/>
            <person name="Xin Y.-H."/>
        </authorList>
    </citation>
    <scope>NUCLEOTIDE SEQUENCE [LARGE SCALE GENOMIC DNA]</scope>
    <source>
        <strain evidence="1 2">TMT2-16</strain>
    </source>
</reference>
<evidence type="ECO:0000313" key="1">
    <source>
        <dbReference type="EMBL" id="TFD02498.1"/>
    </source>
</evidence>
<dbReference type="EMBL" id="SOGO01000025">
    <property type="protein sequence ID" value="TFD02498.1"/>
    <property type="molecule type" value="Genomic_DNA"/>
</dbReference>
<proteinExistence type="predicted"/>
<protein>
    <submittedName>
        <fullName evidence="1">Site-specific recombinase</fullName>
    </submittedName>
</protein>
<keyword evidence="2" id="KW-1185">Reference proteome</keyword>
<dbReference type="Proteomes" id="UP000297851">
    <property type="component" value="Unassembled WGS sequence"/>
</dbReference>
<sequence length="481" mass="53125">MVAKIRVHWPDGAICGICFTTATHTRGPCATCGDTRLLPGKDADGSNTCRDCAGITTLLHCDTCGDEAERFRNGNCIRCVLRADLTATLQPNTPPDLRLKRLVAVFANAERPESIYTWKRGIGASALLTRLGTRELAISHEAFDALPASNAVEHLRETLTHHGMLPPRDRQLAAFERWLEKRIVSLADHREIQGPIERFGRWHHLKRLRAKSLPGTNMNFAVRSAKQEITESGRFLAWLLSEHDTTYTDIRQSHLDDYLASGPSTRHAINTFIASLVTSHEIAKVRVPRREAQSTPILTQAARIDHIRACLTTGEMPAADRVAALILLLYAHPVGKIAALKTSALEARPDGLYLRLGSVPALLPAQVAATFWDYVHNRPNQQTVNTDSPWLFPGNLPGQHTHPENMLNRLRSWGIDLNGVRNTALRDLARELNPTALAISLGYSSETIHQHAAAAGAPHADYINLKSSQLRPSPRLSSVKD</sequence>
<accession>A0ABY2JC14</accession>
<name>A0ABY2JC14_9MICO</name>
<organism evidence="1 2">
    <name type="scientific">Cryobacterium sandaracinum</name>
    <dbReference type="NCBI Taxonomy" id="1259247"/>
    <lineage>
        <taxon>Bacteria</taxon>
        <taxon>Bacillati</taxon>
        <taxon>Actinomycetota</taxon>
        <taxon>Actinomycetes</taxon>
        <taxon>Micrococcales</taxon>
        <taxon>Microbacteriaceae</taxon>
        <taxon>Cryobacterium</taxon>
    </lineage>
</organism>
<gene>
    <name evidence="1" type="ORF">E3T25_09080</name>
</gene>